<dbReference type="PaxDb" id="4097-A0A1S4AIY7"/>
<evidence type="ECO:0000313" key="1">
    <source>
        <dbReference type="RefSeq" id="XP_016476611.1"/>
    </source>
</evidence>
<dbReference type="RefSeq" id="XP_016476611.1">
    <property type="nucleotide sequence ID" value="XM_016621125.1"/>
</dbReference>
<protein>
    <submittedName>
        <fullName evidence="1">Uncharacterized mitochondrial protein AtMg00810-like</fullName>
    </submittedName>
</protein>
<reference evidence="1" key="1">
    <citation type="submission" date="2025-08" db="UniProtKB">
        <authorList>
            <consortium name="RefSeq"/>
        </authorList>
    </citation>
    <scope>IDENTIFICATION</scope>
</reference>
<dbReference type="InterPro" id="IPR043502">
    <property type="entry name" value="DNA/RNA_pol_sf"/>
</dbReference>
<dbReference type="OrthoDB" id="1731766at2759"/>
<gene>
    <name evidence="1" type="primary">LOC107798155</name>
</gene>
<organism evidence="1">
    <name type="scientific">Nicotiana tabacum</name>
    <name type="common">Common tobacco</name>
    <dbReference type="NCBI Taxonomy" id="4097"/>
    <lineage>
        <taxon>Eukaryota</taxon>
        <taxon>Viridiplantae</taxon>
        <taxon>Streptophyta</taxon>
        <taxon>Embryophyta</taxon>
        <taxon>Tracheophyta</taxon>
        <taxon>Spermatophyta</taxon>
        <taxon>Magnoliopsida</taxon>
        <taxon>eudicotyledons</taxon>
        <taxon>Gunneridae</taxon>
        <taxon>Pentapetalae</taxon>
        <taxon>asterids</taxon>
        <taxon>lamiids</taxon>
        <taxon>Solanales</taxon>
        <taxon>Solanaceae</taxon>
        <taxon>Nicotianoideae</taxon>
        <taxon>Nicotianeae</taxon>
        <taxon>Nicotiana</taxon>
    </lineage>
</organism>
<name>A0A1S4AIY7_TOBAC</name>
<dbReference type="PANTHER" id="PTHR11439">
    <property type="entry name" value="GAG-POL-RELATED RETROTRANSPOSON"/>
    <property type="match status" value="1"/>
</dbReference>
<dbReference type="KEGG" id="nta:107798155"/>
<dbReference type="SUPFAM" id="SSF56672">
    <property type="entry name" value="DNA/RNA polymerases"/>
    <property type="match status" value="1"/>
</dbReference>
<proteinExistence type="predicted"/>
<dbReference type="PANTHER" id="PTHR11439:SF498">
    <property type="entry name" value="DNAK FAMILY PROTEIN"/>
    <property type="match status" value="1"/>
</dbReference>
<dbReference type="OMA" id="DSHWARF"/>
<accession>A0A1S4AIY7</accession>
<dbReference type="STRING" id="4097.A0A1S4AIY7"/>
<dbReference type="CDD" id="cd09272">
    <property type="entry name" value="RNase_HI_RT_Ty1"/>
    <property type="match status" value="1"/>
</dbReference>
<sequence length="232" mass="26159">MEVLRESYGLILSQRKFALDLLQEFDSLHKSPVSCPLDPSAHLLAQTGDSIPDPTLYRHLLGKLNYLTYTRPDLSYTVQHLSQYMQDPIQPHLNDALHVLRYLLKDPGLGLFMSSSPLYQLLAFCDSDWATCPNSRKSVSGLYISLGSSPISWKSKKQTSISLSSAEAEYRSMRRVVAELTLLVRLFDDLSIPISLPVPLHSDSQTAIHIAKNPVFHERTKHVKLDCHFVGQ</sequence>
<dbReference type="AlphaFoldDB" id="A0A1S4AIY7"/>